<keyword evidence="3" id="KW-1185">Reference proteome</keyword>
<comment type="caution">
    <text evidence="2">The sequence shown here is derived from an EMBL/GenBank/DDBJ whole genome shotgun (WGS) entry which is preliminary data.</text>
</comment>
<gene>
    <name evidence="2" type="ORF">TrCOL_g11974</name>
</gene>
<dbReference type="OrthoDB" id="204795at2759"/>
<dbReference type="Proteomes" id="UP001165065">
    <property type="component" value="Unassembled WGS sequence"/>
</dbReference>
<protein>
    <submittedName>
        <fullName evidence="2">Uncharacterized protein</fullName>
    </submittedName>
</protein>
<dbReference type="AlphaFoldDB" id="A0A9W7GF42"/>
<name>A0A9W7GF42_9STRA</name>
<dbReference type="EMBL" id="BRYA01000198">
    <property type="protein sequence ID" value="GMI43754.1"/>
    <property type="molecule type" value="Genomic_DNA"/>
</dbReference>
<evidence type="ECO:0000313" key="3">
    <source>
        <dbReference type="Proteomes" id="UP001165065"/>
    </source>
</evidence>
<feature type="region of interest" description="Disordered" evidence="1">
    <location>
        <begin position="115"/>
        <end position="144"/>
    </location>
</feature>
<accession>A0A9W7GF42</accession>
<proteinExistence type="predicted"/>
<evidence type="ECO:0000313" key="2">
    <source>
        <dbReference type="EMBL" id="GMI43754.1"/>
    </source>
</evidence>
<reference evidence="3" key="1">
    <citation type="journal article" date="2023" name="Commun. Biol.">
        <title>Genome analysis of Parmales, the sister group of diatoms, reveals the evolutionary specialization of diatoms from phago-mixotrophs to photoautotrophs.</title>
        <authorList>
            <person name="Ban H."/>
            <person name="Sato S."/>
            <person name="Yoshikawa S."/>
            <person name="Yamada K."/>
            <person name="Nakamura Y."/>
            <person name="Ichinomiya M."/>
            <person name="Sato N."/>
            <person name="Blanc-Mathieu R."/>
            <person name="Endo H."/>
            <person name="Kuwata A."/>
            <person name="Ogata H."/>
        </authorList>
    </citation>
    <scope>NUCLEOTIDE SEQUENCE [LARGE SCALE GENOMIC DNA]</scope>
</reference>
<evidence type="ECO:0000256" key="1">
    <source>
        <dbReference type="SAM" id="MobiDB-lite"/>
    </source>
</evidence>
<sequence>MTQQQPVNPNYTTSIPVATAISMANSPHAAIIENSRNHPAPSNKVIAGAAAVGGVAGMIVSGPIVALAGAAGAAVATMSSGTGGEVARSAGNMGAASYDKAADLNKKHHIVEKTKRAGSSAYSSAKQFDEQHNVSGKTKAAASDLAKRASDFNNKHNVTGKTANGLKSGMDFISKRLSSASSASTK</sequence>
<organism evidence="2 3">
    <name type="scientific">Triparma columacea</name>
    <dbReference type="NCBI Taxonomy" id="722753"/>
    <lineage>
        <taxon>Eukaryota</taxon>
        <taxon>Sar</taxon>
        <taxon>Stramenopiles</taxon>
        <taxon>Ochrophyta</taxon>
        <taxon>Bolidophyceae</taxon>
        <taxon>Parmales</taxon>
        <taxon>Triparmaceae</taxon>
        <taxon>Triparma</taxon>
    </lineage>
</organism>